<dbReference type="AlphaFoldDB" id="E9GBZ1"/>
<proteinExistence type="predicted"/>
<dbReference type="Proteomes" id="UP000000305">
    <property type="component" value="Unassembled WGS sequence"/>
</dbReference>
<dbReference type="InParanoid" id="E9GBZ1"/>
<keyword evidence="2" id="KW-1185">Reference proteome</keyword>
<reference evidence="1 2" key="1">
    <citation type="journal article" date="2011" name="Science">
        <title>The ecoresponsive genome of Daphnia pulex.</title>
        <authorList>
            <person name="Colbourne J.K."/>
            <person name="Pfrender M.E."/>
            <person name="Gilbert D."/>
            <person name="Thomas W.K."/>
            <person name="Tucker A."/>
            <person name="Oakley T.H."/>
            <person name="Tokishita S."/>
            <person name="Aerts A."/>
            <person name="Arnold G.J."/>
            <person name="Basu M.K."/>
            <person name="Bauer D.J."/>
            <person name="Caceres C.E."/>
            <person name="Carmel L."/>
            <person name="Casola C."/>
            <person name="Choi J.H."/>
            <person name="Detter J.C."/>
            <person name="Dong Q."/>
            <person name="Dusheyko S."/>
            <person name="Eads B.D."/>
            <person name="Frohlich T."/>
            <person name="Geiler-Samerotte K.A."/>
            <person name="Gerlach D."/>
            <person name="Hatcher P."/>
            <person name="Jogdeo S."/>
            <person name="Krijgsveld J."/>
            <person name="Kriventseva E.V."/>
            <person name="Kultz D."/>
            <person name="Laforsch C."/>
            <person name="Lindquist E."/>
            <person name="Lopez J."/>
            <person name="Manak J.R."/>
            <person name="Muller J."/>
            <person name="Pangilinan J."/>
            <person name="Patwardhan R.P."/>
            <person name="Pitluck S."/>
            <person name="Pritham E.J."/>
            <person name="Rechtsteiner A."/>
            <person name="Rho M."/>
            <person name="Rogozin I.B."/>
            <person name="Sakarya O."/>
            <person name="Salamov A."/>
            <person name="Schaack S."/>
            <person name="Shapiro H."/>
            <person name="Shiga Y."/>
            <person name="Skalitzky C."/>
            <person name="Smith Z."/>
            <person name="Souvorov A."/>
            <person name="Sung W."/>
            <person name="Tang Z."/>
            <person name="Tsuchiya D."/>
            <person name="Tu H."/>
            <person name="Vos H."/>
            <person name="Wang M."/>
            <person name="Wolf Y.I."/>
            <person name="Yamagata H."/>
            <person name="Yamada T."/>
            <person name="Ye Y."/>
            <person name="Shaw J.R."/>
            <person name="Andrews J."/>
            <person name="Crease T.J."/>
            <person name="Tang H."/>
            <person name="Lucas S.M."/>
            <person name="Robertson H.M."/>
            <person name="Bork P."/>
            <person name="Koonin E.V."/>
            <person name="Zdobnov E.M."/>
            <person name="Grigoriev I.V."/>
            <person name="Lynch M."/>
            <person name="Boore J.L."/>
        </authorList>
    </citation>
    <scope>NUCLEOTIDE SEQUENCE [LARGE SCALE GENOMIC DNA]</scope>
</reference>
<gene>
    <name evidence="1" type="ORF">DAPPUDRAFT_240616</name>
</gene>
<dbReference type="HOGENOM" id="CLU_1246476_0_0_1"/>
<protein>
    <submittedName>
        <fullName evidence="1">Uncharacterized protein</fullName>
    </submittedName>
</protein>
<accession>E9GBZ1</accession>
<organism evidence="1 2">
    <name type="scientific">Daphnia pulex</name>
    <name type="common">Water flea</name>
    <dbReference type="NCBI Taxonomy" id="6669"/>
    <lineage>
        <taxon>Eukaryota</taxon>
        <taxon>Metazoa</taxon>
        <taxon>Ecdysozoa</taxon>
        <taxon>Arthropoda</taxon>
        <taxon>Crustacea</taxon>
        <taxon>Branchiopoda</taxon>
        <taxon>Diplostraca</taxon>
        <taxon>Cladocera</taxon>
        <taxon>Anomopoda</taxon>
        <taxon>Daphniidae</taxon>
        <taxon>Daphnia</taxon>
    </lineage>
</organism>
<name>E9GBZ1_DAPPU</name>
<evidence type="ECO:0000313" key="2">
    <source>
        <dbReference type="Proteomes" id="UP000000305"/>
    </source>
</evidence>
<evidence type="ECO:0000313" key="1">
    <source>
        <dbReference type="EMBL" id="EFX83069.1"/>
    </source>
</evidence>
<dbReference type="KEGG" id="dpx:DAPPUDRAFT_240616"/>
<sequence length="222" mass="24448">MDPLSVASAPLDLISVIMISLTDTLCLIVAGNTIVPGAPWRSICFARDHGLHFACQSMAYFMVKACKLESCPMKARGSAKFPILSPGKSQSDEKWRLQLRHLAFNTAISLEWLAMVAVWRMDSDVSLHTTARRSNLDGEVVTSIFRLIGSHSDRAREFGHASRLHGSGYKSTGLNHRVGHGQSPAKPAKPGQAIYSKLFLAHIRESAESPSTFEEEEEEVEK</sequence>
<dbReference type="EMBL" id="GL732538">
    <property type="protein sequence ID" value="EFX83069.1"/>
    <property type="molecule type" value="Genomic_DNA"/>
</dbReference>